<reference evidence="1" key="1">
    <citation type="submission" date="2016-06" db="EMBL/GenBank/DDBJ databases">
        <authorList>
            <person name="Cuomo C."/>
            <person name="Litvintseva A."/>
            <person name="Heitman J."/>
            <person name="Chen Y."/>
            <person name="Sun S."/>
            <person name="Springer D."/>
            <person name="Dromer F."/>
            <person name="Young S."/>
            <person name="Zeng Q."/>
            <person name="Chapman S."/>
            <person name="Gujja S."/>
            <person name="Saif S."/>
            <person name="Birren B."/>
        </authorList>
    </citation>
    <scope>NUCLEOTIDE SEQUENCE</scope>
    <source>
        <strain evidence="1">CBS 7841</strain>
    </source>
</reference>
<dbReference type="EMBL" id="CP143791">
    <property type="protein sequence ID" value="WVN91193.1"/>
    <property type="molecule type" value="Genomic_DNA"/>
</dbReference>
<gene>
    <name evidence="1" type="ORF">L203_106450</name>
</gene>
<dbReference type="AlphaFoldDB" id="A0AAJ8JZ45"/>
<name>A0AAJ8JZ45_9TREE</name>
<reference evidence="1" key="2">
    <citation type="journal article" date="2022" name="Elife">
        <title>Obligate sexual reproduction of a homothallic fungus closely related to the Cryptococcus pathogenic species complex.</title>
        <authorList>
            <person name="Passer A.R."/>
            <person name="Clancey S.A."/>
            <person name="Shea T."/>
            <person name="David-Palma M."/>
            <person name="Averette A.F."/>
            <person name="Boekhout T."/>
            <person name="Porcel B.M."/>
            <person name="Nowrousian M."/>
            <person name="Cuomo C.A."/>
            <person name="Sun S."/>
            <person name="Heitman J."/>
            <person name="Coelho M.A."/>
        </authorList>
    </citation>
    <scope>NUCLEOTIDE SEQUENCE</scope>
    <source>
        <strain evidence="1">CBS 7841</strain>
    </source>
</reference>
<sequence>MVERETRQSWLHQKSVVSHQPLCLKASCLKGCGSSTPASLTEQGVVLAGNPETFVALAVGISTTDKEACWLGWVATRPVKVIALPSGLMCLTGFPVGRRR</sequence>
<dbReference type="GeneID" id="91090658"/>
<evidence type="ECO:0000313" key="1">
    <source>
        <dbReference type="EMBL" id="WVN91193.1"/>
    </source>
</evidence>
<protein>
    <submittedName>
        <fullName evidence="1">Uncharacterized protein</fullName>
    </submittedName>
</protein>
<keyword evidence="2" id="KW-1185">Reference proteome</keyword>
<accession>A0AAJ8JZ45</accession>
<reference evidence="1" key="3">
    <citation type="submission" date="2024-01" db="EMBL/GenBank/DDBJ databases">
        <authorList>
            <person name="Coelho M.A."/>
            <person name="David-Palma M."/>
            <person name="Shea T."/>
            <person name="Sun S."/>
            <person name="Cuomo C.A."/>
            <person name="Heitman J."/>
        </authorList>
    </citation>
    <scope>NUCLEOTIDE SEQUENCE</scope>
    <source>
        <strain evidence="1">CBS 7841</strain>
    </source>
</reference>
<organism evidence="1 2">
    <name type="scientific">Cryptococcus depauperatus CBS 7841</name>
    <dbReference type="NCBI Taxonomy" id="1295531"/>
    <lineage>
        <taxon>Eukaryota</taxon>
        <taxon>Fungi</taxon>
        <taxon>Dikarya</taxon>
        <taxon>Basidiomycota</taxon>
        <taxon>Agaricomycotina</taxon>
        <taxon>Tremellomycetes</taxon>
        <taxon>Tremellales</taxon>
        <taxon>Cryptococcaceae</taxon>
        <taxon>Cryptococcus</taxon>
    </lineage>
</organism>
<dbReference type="Proteomes" id="UP000094043">
    <property type="component" value="Chromosome 8"/>
</dbReference>
<dbReference type="KEGG" id="cdep:91090658"/>
<evidence type="ECO:0000313" key="2">
    <source>
        <dbReference type="Proteomes" id="UP000094043"/>
    </source>
</evidence>
<dbReference type="RefSeq" id="XP_066071893.1">
    <property type="nucleotide sequence ID" value="XM_066215796.1"/>
</dbReference>
<proteinExistence type="predicted"/>